<reference evidence="4 6" key="1">
    <citation type="submission" date="2018-09" db="EMBL/GenBank/DDBJ databases">
        <title>Genomic investigation of the strawberry pathogen Phytophthora fragariae indicates pathogenicity is determined by transcriptional variation in three key races.</title>
        <authorList>
            <person name="Adams T.M."/>
            <person name="Armitage A.D."/>
            <person name="Sobczyk M.K."/>
            <person name="Bates H.J."/>
            <person name="Dunwell J.M."/>
            <person name="Nellist C.F."/>
            <person name="Harrison R.J."/>
        </authorList>
    </citation>
    <scope>NUCLEOTIDE SEQUENCE [LARGE SCALE GENOMIC DNA]</scope>
    <source>
        <strain evidence="2 4">SCRP249</strain>
        <strain evidence="1 6">SCRP324</strain>
        <strain evidence="3 5">SCRP333</strain>
    </source>
</reference>
<evidence type="ECO:0000313" key="6">
    <source>
        <dbReference type="Proteomes" id="UP000435112"/>
    </source>
</evidence>
<dbReference type="Gene3D" id="1.10.560.10">
    <property type="entry name" value="GroEL-like equatorial domain"/>
    <property type="match status" value="2"/>
</dbReference>
<dbReference type="PANTHER" id="PTHR46883">
    <property type="entry name" value="BARDET-BIEDL SYNDROME 12 PROTEIN"/>
    <property type="match status" value="1"/>
</dbReference>
<dbReference type="GO" id="GO:0005524">
    <property type="term" value="F:ATP binding"/>
    <property type="evidence" value="ECO:0007669"/>
    <property type="project" value="InterPro"/>
</dbReference>
<evidence type="ECO:0000313" key="1">
    <source>
        <dbReference type="EMBL" id="KAE9042369.1"/>
    </source>
</evidence>
<dbReference type="Proteomes" id="UP000435112">
    <property type="component" value="Unassembled WGS sequence"/>
</dbReference>
<dbReference type="EMBL" id="QXFU01000149">
    <property type="protein sequence ID" value="KAE9042369.1"/>
    <property type="molecule type" value="Genomic_DNA"/>
</dbReference>
<dbReference type="EMBL" id="QXFT01000047">
    <property type="protein sequence ID" value="KAE9357711.1"/>
    <property type="molecule type" value="Genomic_DNA"/>
</dbReference>
<dbReference type="EMBL" id="QXFV01000157">
    <property type="protein sequence ID" value="KAE9047883.1"/>
    <property type="molecule type" value="Genomic_DNA"/>
</dbReference>
<evidence type="ECO:0000313" key="3">
    <source>
        <dbReference type="EMBL" id="KAE9357711.1"/>
    </source>
</evidence>
<protein>
    <submittedName>
        <fullName evidence="2">Uncharacterized protein</fullName>
    </submittedName>
</protein>
<evidence type="ECO:0000313" key="2">
    <source>
        <dbReference type="EMBL" id="KAE9047883.1"/>
    </source>
</evidence>
<evidence type="ECO:0000313" key="5">
    <source>
        <dbReference type="Proteomes" id="UP000434957"/>
    </source>
</evidence>
<sequence length="561" mass="60947">MEDGLVLLQAVVGVARAVRSLYGPNKLRKQVTGKQALKVFADQHATQVYFRADELEHTLFSADAYTVASALQSQNAGTAILQQALDEQRRAFGTGCTTMLNLCGVLAEAVLELRRQGLQADTIQQALTSVEKTCLDTAKLMRISTEEAIPFFQKMTWSRQLAALGRLLSTNGERSIATSLAVRAASTLDPIEFCGGEGDLALENLVTTHVLLGGVTSATSSRVLEGVLLPIENSSLRRSLQSRCFPAAMIINGGVVVLDGDVELTDVVENSSIQVIFVHGEISTQALDASASTPGAPMCVPVSSYKSLRHLAEMSGAEIIDSWDELLPGAIGLECLEVKALDLTAVRAQDDDDDDEVASFFLQVVLPNARHQLHASVIVQGPTRSLATELRNDTHKMICRLRNVLQSGYVLPGNGGFWCACDAAVVQEAEALAKSNQELLSFATMRLADPLSELSVILLENSGGCDPDTIEIESFFSRLAKVQTVQKKFARGVQDIGANKFFSRYDFRSAEYAILSPKRTEPESEDGRVFHVDEYKSMGSAIRGAFRVLQLLLNNDRHRVN</sequence>
<name>A0A6A3P4G5_9STRA</name>
<dbReference type="InterPro" id="IPR027410">
    <property type="entry name" value="TCP-1-like_intermed_sf"/>
</dbReference>
<keyword evidence="5" id="KW-1185">Reference proteome</keyword>
<dbReference type="Gene3D" id="3.30.260.10">
    <property type="entry name" value="TCP-1-like chaperonin intermediate domain"/>
    <property type="match status" value="1"/>
</dbReference>
<dbReference type="InterPro" id="IPR027413">
    <property type="entry name" value="GROEL-like_equatorial_sf"/>
</dbReference>
<proteinExistence type="predicted"/>
<dbReference type="InterPro" id="IPR042984">
    <property type="entry name" value="BBS12"/>
</dbReference>
<dbReference type="InterPro" id="IPR027409">
    <property type="entry name" value="GroEL-like_apical_dom_sf"/>
</dbReference>
<accession>A0A6A3P4G5</accession>
<dbReference type="GO" id="GO:0051131">
    <property type="term" value="P:chaperone-mediated protein complex assembly"/>
    <property type="evidence" value="ECO:0007669"/>
    <property type="project" value="InterPro"/>
</dbReference>
<dbReference type="OrthoDB" id="125347at2759"/>
<dbReference type="Gene3D" id="3.50.7.10">
    <property type="entry name" value="GroEL"/>
    <property type="match status" value="1"/>
</dbReference>
<dbReference type="GO" id="GO:0045494">
    <property type="term" value="P:photoreceptor cell maintenance"/>
    <property type="evidence" value="ECO:0007669"/>
    <property type="project" value="TreeGrafter"/>
</dbReference>
<dbReference type="Proteomes" id="UP000429607">
    <property type="component" value="Unassembled WGS sequence"/>
</dbReference>
<dbReference type="AlphaFoldDB" id="A0A6A3P4G5"/>
<gene>
    <name evidence="2" type="ORF">PR001_g4016</name>
    <name evidence="1" type="ORF">PR002_g3955</name>
    <name evidence="3" type="ORF">PR003_g1669</name>
</gene>
<evidence type="ECO:0000313" key="4">
    <source>
        <dbReference type="Proteomes" id="UP000429607"/>
    </source>
</evidence>
<organism evidence="2 4">
    <name type="scientific">Phytophthora rubi</name>
    <dbReference type="NCBI Taxonomy" id="129364"/>
    <lineage>
        <taxon>Eukaryota</taxon>
        <taxon>Sar</taxon>
        <taxon>Stramenopiles</taxon>
        <taxon>Oomycota</taxon>
        <taxon>Peronosporomycetes</taxon>
        <taxon>Peronosporales</taxon>
        <taxon>Peronosporaceae</taxon>
        <taxon>Phytophthora</taxon>
    </lineage>
</organism>
<dbReference type="SUPFAM" id="SSF48592">
    <property type="entry name" value="GroEL equatorial domain-like"/>
    <property type="match status" value="1"/>
</dbReference>
<comment type="caution">
    <text evidence="2">The sequence shown here is derived from an EMBL/GenBank/DDBJ whole genome shotgun (WGS) entry which is preliminary data.</text>
</comment>
<dbReference type="PANTHER" id="PTHR46883:SF1">
    <property type="entry name" value="BARDET-BIEDL SYNDROME 12 PROTEIN"/>
    <property type="match status" value="1"/>
</dbReference>
<dbReference type="Pfam" id="PF00118">
    <property type="entry name" value="Cpn60_TCP1"/>
    <property type="match status" value="1"/>
</dbReference>
<dbReference type="InterPro" id="IPR002423">
    <property type="entry name" value="Cpn60/GroEL/TCP-1"/>
</dbReference>
<dbReference type="Proteomes" id="UP000434957">
    <property type="component" value="Unassembled WGS sequence"/>
</dbReference>